<evidence type="ECO:0000313" key="3">
    <source>
        <dbReference type="Proteomes" id="UP000265566"/>
    </source>
</evidence>
<comment type="caution">
    <text evidence="2">The sequence shown here is derived from an EMBL/GenBank/DDBJ whole genome shotgun (WGS) entry which is preliminary data.</text>
</comment>
<evidence type="ECO:0000256" key="1">
    <source>
        <dbReference type="SAM" id="Phobius"/>
    </source>
</evidence>
<name>A0A396IR07_MEDTR</name>
<keyword evidence="1" id="KW-1133">Transmembrane helix</keyword>
<evidence type="ECO:0000313" key="2">
    <source>
        <dbReference type="EMBL" id="RHN68176.1"/>
    </source>
</evidence>
<keyword evidence="1" id="KW-0812">Transmembrane</keyword>
<feature type="transmembrane region" description="Helical" evidence="1">
    <location>
        <begin position="118"/>
        <end position="137"/>
    </location>
</feature>
<feature type="transmembrane region" description="Helical" evidence="1">
    <location>
        <begin position="93"/>
        <end position="112"/>
    </location>
</feature>
<dbReference type="AlphaFoldDB" id="A0A396IR07"/>
<keyword evidence="1" id="KW-0472">Membrane</keyword>
<dbReference type="EMBL" id="PSQE01000003">
    <property type="protein sequence ID" value="RHN68176.1"/>
    <property type="molecule type" value="Genomic_DNA"/>
</dbReference>
<gene>
    <name evidence="2" type="ORF">MtrunA17_Chr3g0111001</name>
</gene>
<dbReference type="Gramene" id="rna16489">
    <property type="protein sequence ID" value="RHN68176.1"/>
    <property type="gene ID" value="gene16489"/>
</dbReference>
<feature type="transmembrane region" description="Helical" evidence="1">
    <location>
        <begin position="34"/>
        <end position="55"/>
    </location>
</feature>
<protein>
    <recommendedName>
        <fullName evidence="4">Transmembrane protein</fullName>
    </recommendedName>
</protein>
<reference evidence="3" key="1">
    <citation type="journal article" date="2018" name="Nat. Plants">
        <title>Whole-genome landscape of Medicago truncatula symbiotic genes.</title>
        <authorList>
            <person name="Pecrix Y."/>
            <person name="Staton S.E."/>
            <person name="Sallet E."/>
            <person name="Lelandais-Briere C."/>
            <person name="Moreau S."/>
            <person name="Carrere S."/>
            <person name="Blein T."/>
            <person name="Jardinaud M.F."/>
            <person name="Latrasse D."/>
            <person name="Zouine M."/>
            <person name="Zahm M."/>
            <person name="Kreplak J."/>
            <person name="Mayjonade B."/>
            <person name="Satge C."/>
            <person name="Perez M."/>
            <person name="Cauet S."/>
            <person name="Marande W."/>
            <person name="Chantry-Darmon C."/>
            <person name="Lopez-Roques C."/>
            <person name="Bouchez O."/>
            <person name="Berard A."/>
            <person name="Debelle F."/>
            <person name="Munos S."/>
            <person name="Bendahmane A."/>
            <person name="Berges H."/>
            <person name="Niebel A."/>
            <person name="Buitink J."/>
            <person name="Frugier F."/>
            <person name="Benhamed M."/>
            <person name="Crespi M."/>
            <person name="Gouzy J."/>
            <person name="Gamas P."/>
        </authorList>
    </citation>
    <scope>NUCLEOTIDE SEQUENCE [LARGE SCALE GENOMIC DNA]</scope>
    <source>
        <strain evidence="3">cv. Jemalong A17</strain>
    </source>
</reference>
<proteinExistence type="predicted"/>
<organism evidence="2 3">
    <name type="scientific">Medicago truncatula</name>
    <name type="common">Barrel medic</name>
    <name type="synonym">Medicago tribuloides</name>
    <dbReference type="NCBI Taxonomy" id="3880"/>
    <lineage>
        <taxon>Eukaryota</taxon>
        <taxon>Viridiplantae</taxon>
        <taxon>Streptophyta</taxon>
        <taxon>Embryophyta</taxon>
        <taxon>Tracheophyta</taxon>
        <taxon>Spermatophyta</taxon>
        <taxon>Magnoliopsida</taxon>
        <taxon>eudicotyledons</taxon>
        <taxon>Gunneridae</taxon>
        <taxon>Pentapetalae</taxon>
        <taxon>rosids</taxon>
        <taxon>fabids</taxon>
        <taxon>Fabales</taxon>
        <taxon>Fabaceae</taxon>
        <taxon>Papilionoideae</taxon>
        <taxon>50 kb inversion clade</taxon>
        <taxon>NPAAA clade</taxon>
        <taxon>Hologalegina</taxon>
        <taxon>IRL clade</taxon>
        <taxon>Trifolieae</taxon>
        <taxon>Medicago</taxon>
    </lineage>
</organism>
<sequence>MNDVGILGKLVRQVDCCASGCVKRGVVTMSSCDCCLSTLTTVVIWLWLLIPVAVLEVGEQFALVVFGVLGADFLVWLDLSAAAVLFSWMHCCARTFVVILLMGLSVFYRLQFGLLFDFRQHVLIFFLLWCSCIYWSCPPFSP</sequence>
<evidence type="ECO:0008006" key="4">
    <source>
        <dbReference type="Google" id="ProtNLM"/>
    </source>
</evidence>
<dbReference type="Proteomes" id="UP000265566">
    <property type="component" value="Chromosome 3"/>
</dbReference>
<accession>A0A396IR07</accession>